<gene>
    <name evidence="5" type="ORF">F8568_025095</name>
</gene>
<evidence type="ECO:0000256" key="2">
    <source>
        <dbReference type="ARBA" id="ARBA00023125"/>
    </source>
</evidence>
<dbReference type="GO" id="GO:0003677">
    <property type="term" value="F:DNA binding"/>
    <property type="evidence" value="ECO:0007669"/>
    <property type="project" value="UniProtKB-KW"/>
</dbReference>
<feature type="domain" description="HTH gntR-type" evidence="4">
    <location>
        <begin position="47"/>
        <end position="117"/>
    </location>
</feature>
<dbReference type="Gene3D" id="1.20.120.530">
    <property type="entry name" value="GntR ligand-binding domain-like"/>
    <property type="match status" value="1"/>
</dbReference>
<evidence type="ECO:0000256" key="3">
    <source>
        <dbReference type="ARBA" id="ARBA00023163"/>
    </source>
</evidence>
<reference evidence="5" key="1">
    <citation type="submission" date="2019-12" db="EMBL/GenBank/DDBJ databases">
        <title>Actinomadura physcomitrii sp. nov., a novel actinomycete isolated from moss [Physcomitrium sphaericum (Ludw) Fuernr].</title>
        <authorList>
            <person name="Zhuang X."/>
        </authorList>
    </citation>
    <scope>NUCLEOTIDE SEQUENCE [LARGE SCALE GENOMIC DNA]</scope>
    <source>
        <strain evidence="5">LD22</strain>
    </source>
</reference>
<dbReference type="AlphaFoldDB" id="A0A6I4MIU7"/>
<comment type="caution">
    <text evidence="5">The sequence shown here is derived from an EMBL/GenBank/DDBJ whole genome shotgun (WGS) entry which is preliminary data.</text>
</comment>
<dbReference type="PROSITE" id="PS50949">
    <property type="entry name" value="HTH_GNTR"/>
    <property type="match status" value="1"/>
</dbReference>
<dbReference type="Proteomes" id="UP000462055">
    <property type="component" value="Unassembled WGS sequence"/>
</dbReference>
<dbReference type="SMART" id="SM00895">
    <property type="entry name" value="FCD"/>
    <property type="match status" value="1"/>
</dbReference>
<dbReference type="SUPFAM" id="SSF48008">
    <property type="entry name" value="GntR ligand-binding domain-like"/>
    <property type="match status" value="1"/>
</dbReference>
<dbReference type="PANTHER" id="PTHR43537">
    <property type="entry name" value="TRANSCRIPTIONAL REGULATOR, GNTR FAMILY"/>
    <property type="match status" value="1"/>
</dbReference>
<evidence type="ECO:0000313" key="5">
    <source>
        <dbReference type="EMBL" id="MWA03601.1"/>
    </source>
</evidence>
<dbReference type="InterPro" id="IPR036388">
    <property type="entry name" value="WH-like_DNA-bd_sf"/>
</dbReference>
<dbReference type="InterPro" id="IPR036390">
    <property type="entry name" value="WH_DNA-bd_sf"/>
</dbReference>
<dbReference type="CDD" id="cd07377">
    <property type="entry name" value="WHTH_GntR"/>
    <property type="match status" value="1"/>
</dbReference>
<dbReference type="InterPro" id="IPR008920">
    <property type="entry name" value="TF_FadR/GntR_C"/>
</dbReference>
<dbReference type="SUPFAM" id="SSF46785">
    <property type="entry name" value="Winged helix' DNA-binding domain"/>
    <property type="match status" value="1"/>
</dbReference>
<protein>
    <submittedName>
        <fullName evidence="5">GntR family transcriptional regulator</fullName>
    </submittedName>
</protein>
<keyword evidence="6" id="KW-1185">Reference proteome</keyword>
<dbReference type="PRINTS" id="PR00035">
    <property type="entry name" value="HTHGNTR"/>
</dbReference>
<name>A0A6I4MIU7_9ACTN</name>
<dbReference type="Pfam" id="PF07729">
    <property type="entry name" value="FCD"/>
    <property type="match status" value="1"/>
</dbReference>
<dbReference type="PANTHER" id="PTHR43537:SF24">
    <property type="entry name" value="GLUCONATE OPERON TRANSCRIPTIONAL REPRESSOR"/>
    <property type="match status" value="1"/>
</dbReference>
<proteinExistence type="predicted"/>
<dbReference type="SMART" id="SM00345">
    <property type="entry name" value="HTH_GNTR"/>
    <property type="match status" value="1"/>
</dbReference>
<accession>A0A6I4MIU7</accession>
<dbReference type="Gene3D" id="1.10.10.10">
    <property type="entry name" value="Winged helix-like DNA-binding domain superfamily/Winged helix DNA-binding domain"/>
    <property type="match status" value="1"/>
</dbReference>
<evidence type="ECO:0000256" key="1">
    <source>
        <dbReference type="ARBA" id="ARBA00023015"/>
    </source>
</evidence>
<keyword evidence="1" id="KW-0805">Transcription regulation</keyword>
<sequence length="300" mass="32725">MLLRRAYDAVRPHSRAGWCRTRAGIGRGDAVTGADAPKTQRAQFRQPRVAEVIAGIIRDRIIDGELANGDSLPKQEDLMAEFGISRPTLREALRQLENEGLLTVRRGSIGGSIVEVPTAESAAYTFGLVLQSRRAPISDLANAIEQIEPIAASLCAARDDRDEEVIPLLRANIKEATAAIGDGERFTTLSRRFHEDLVGACGNETLNVMVGALESLWSEQERQWAARVSAEGRYPDEGRRHRVLEAHSSLVDAIAAGDANTARKIDAGHLARSQRYALEDSETLVIRATSLRNGLRDLGS</sequence>
<dbReference type="InterPro" id="IPR011711">
    <property type="entry name" value="GntR_C"/>
</dbReference>
<dbReference type="Pfam" id="PF00392">
    <property type="entry name" value="GntR"/>
    <property type="match status" value="1"/>
</dbReference>
<dbReference type="GO" id="GO:0003700">
    <property type="term" value="F:DNA-binding transcription factor activity"/>
    <property type="evidence" value="ECO:0007669"/>
    <property type="project" value="InterPro"/>
</dbReference>
<keyword evidence="3" id="KW-0804">Transcription</keyword>
<evidence type="ECO:0000259" key="4">
    <source>
        <dbReference type="PROSITE" id="PS50949"/>
    </source>
</evidence>
<keyword evidence="2" id="KW-0238">DNA-binding</keyword>
<organism evidence="5 6">
    <name type="scientific">Actinomadura physcomitrii</name>
    <dbReference type="NCBI Taxonomy" id="2650748"/>
    <lineage>
        <taxon>Bacteria</taxon>
        <taxon>Bacillati</taxon>
        <taxon>Actinomycetota</taxon>
        <taxon>Actinomycetes</taxon>
        <taxon>Streptosporangiales</taxon>
        <taxon>Thermomonosporaceae</taxon>
        <taxon>Actinomadura</taxon>
    </lineage>
</organism>
<dbReference type="EMBL" id="WBMS02000020">
    <property type="protein sequence ID" value="MWA03601.1"/>
    <property type="molecule type" value="Genomic_DNA"/>
</dbReference>
<evidence type="ECO:0000313" key="6">
    <source>
        <dbReference type="Proteomes" id="UP000462055"/>
    </source>
</evidence>
<dbReference type="InterPro" id="IPR000524">
    <property type="entry name" value="Tscrpt_reg_HTH_GntR"/>
</dbReference>